<organism evidence="2 3">
    <name type="scientific">Sphenostylis stenocarpa</name>
    <dbReference type="NCBI Taxonomy" id="92480"/>
    <lineage>
        <taxon>Eukaryota</taxon>
        <taxon>Viridiplantae</taxon>
        <taxon>Streptophyta</taxon>
        <taxon>Embryophyta</taxon>
        <taxon>Tracheophyta</taxon>
        <taxon>Spermatophyta</taxon>
        <taxon>Magnoliopsida</taxon>
        <taxon>eudicotyledons</taxon>
        <taxon>Gunneridae</taxon>
        <taxon>Pentapetalae</taxon>
        <taxon>rosids</taxon>
        <taxon>fabids</taxon>
        <taxon>Fabales</taxon>
        <taxon>Fabaceae</taxon>
        <taxon>Papilionoideae</taxon>
        <taxon>50 kb inversion clade</taxon>
        <taxon>NPAAA clade</taxon>
        <taxon>indigoferoid/millettioid clade</taxon>
        <taxon>Phaseoleae</taxon>
        <taxon>Sphenostylis</taxon>
    </lineage>
</organism>
<accession>A0AA86V9F0</accession>
<keyword evidence="3" id="KW-1185">Reference proteome</keyword>
<evidence type="ECO:0000313" key="2">
    <source>
        <dbReference type="EMBL" id="CAJ1844069.1"/>
    </source>
</evidence>
<evidence type="ECO:0000313" key="3">
    <source>
        <dbReference type="Proteomes" id="UP001189624"/>
    </source>
</evidence>
<name>A0AA86V9F0_9FABA</name>
<dbReference type="EMBL" id="OY731398">
    <property type="protein sequence ID" value="CAJ1844069.1"/>
    <property type="molecule type" value="Genomic_DNA"/>
</dbReference>
<evidence type="ECO:0000256" key="1">
    <source>
        <dbReference type="SAM" id="MobiDB-lite"/>
    </source>
</evidence>
<gene>
    <name evidence="2" type="ORF">AYBTSS11_LOCUS1736</name>
</gene>
<protein>
    <submittedName>
        <fullName evidence="2">Uncharacterized protein</fullName>
    </submittedName>
</protein>
<dbReference type="Gramene" id="rna-AYBTSS11_LOCUS1736">
    <property type="protein sequence ID" value="CAJ1844069.1"/>
    <property type="gene ID" value="gene-AYBTSS11_LOCUS1736"/>
</dbReference>
<dbReference type="Proteomes" id="UP001189624">
    <property type="component" value="Chromosome 1"/>
</dbReference>
<dbReference type="AlphaFoldDB" id="A0AA86V9F0"/>
<reference evidence="2" key="1">
    <citation type="submission" date="2023-10" db="EMBL/GenBank/DDBJ databases">
        <authorList>
            <person name="Domelevo Entfellner J.-B."/>
        </authorList>
    </citation>
    <scope>NUCLEOTIDE SEQUENCE</scope>
</reference>
<sequence>MKNFVCMENGLVLSAIDSRDPPDDDSYVTNTQHRPANDVTHLRKKVIEGKLKRKKGRKKIRSQRNT</sequence>
<proteinExistence type="predicted"/>
<feature type="region of interest" description="Disordered" evidence="1">
    <location>
        <begin position="16"/>
        <end position="36"/>
    </location>
</feature>